<evidence type="ECO:0000256" key="5">
    <source>
        <dbReference type="ARBA" id="ARBA00022989"/>
    </source>
</evidence>
<comment type="subcellular location">
    <subcellularLocation>
        <location evidence="1">Membrane</location>
        <topology evidence="1">Multi-pass membrane protein</topology>
    </subcellularLocation>
</comment>
<evidence type="ECO:0000256" key="10">
    <source>
        <dbReference type="SAM" id="Phobius"/>
    </source>
</evidence>
<comment type="caution">
    <text evidence="12">The sequence shown here is derived from an EMBL/GenBank/DDBJ whole genome shotgun (WGS) entry which is preliminary data.</text>
</comment>
<dbReference type="GO" id="GO:0016020">
    <property type="term" value="C:membrane"/>
    <property type="evidence" value="ECO:0007669"/>
    <property type="project" value="UniProtKB-SubCell"/>
</dbReference>
<keyword evidence="8" id="KW-1015">Disulfide bond</keyword>
<feature type="transmembrane region" description="Helical" evidence="10">
    <location>
        <begin position="122"/>
        <end position="145"/>
    </location>
</feature>
<dbReference type="Pfam" id="PF07884">
    <property type="entry name" value="VKOR"/>
    <property type="match status" value="1"/>
</dbReference>
<reference evidence="12 13" key="1">
    <citation type="journal article" date="2016" name="Nat. Commun.">
        <title>Thousands of microbial genomes shed light on interconnected biogeochemical processes in an aquifer system.</title>
        <authorList>
            <person name="Anantharaman K."/>
            <person name="Brown C.T."/>
            <person name="Hug L.A."/>
            <person name="Sharon I."/>
            <person name="Castelle C.J."/>
            <person name="Probst A.J."/>
            <person name="Thomas B.C."/>
            <person name="Singh A."/>
            <person name="Wilkins M.J."/>
            <person name="Karaoz U."/>
            <person name="Brodie E.L."/>
            <person name="Williams K.H."/>
            <person name="Hubbard S.S."/>
            <person name="Banfield J.F."/>
        </authorList>
    </citation>
    <scope>NUCLEOTIDE SEQUENCE [LARGE SCALE GENOMIC DNA]</scope>
</reference>
<keyword evidence="7 10" id="KW-0472">Membrane</keyword>
<dbReference type="InterPro" id="IPR044698">
    <property type="entry name" value="VKOR/LTO1"/>
</dbReference>
<keyword evidence="3 10" id="KW-0812">Transmembrane</keyword>
<feature type="transmembrane region" description="Helical" evidence="10">
    <location>
        <begin position="70"/>
        <end position="89"/>
    </location>
</feature>
<dbReference type="CDD" id="cd12916">
    <property type="entry name" value="VKOR_1"/>
    <property type="match status" value="1"/>
</dbReference>
<dbReference type="Proteomes" id="UP000176634">
    <property type="component" value="Unassembled WGS sequence"/>
</dbReference>
<evidence type="ECO:0000256" key="7">
    <source>
        <dbReference type="ARBA" id="ARBA00023136"/>
    </source>
</evidence>
<dbReference type="PANTHER" id="PTHR34573">
    <property type="entry name" value="VKC DOMAIN-CONTAINING PROTEIN"/>
    <property type="match status" value="1"/>
</dbReference>
<dbReference type="GO" id="GO:0016491">
    <property type="term" value="F:oxidoreductase activity"/>
    <property type="evidence" value="ECO:0007669"/>
    <property type="project" value="UniProtKB-KW"/>
</dbReference>
<organism evidence="12 13">
    <name type="scientific">Candidatus Magasanikbacteria bacterium RIFOXYD1_FULL_40_23</name>
    <dbReference type="NCBI Taxonomy" id="1798705"/>
    <lineage>
        <taxon>Bacteria</taxon>
        <taxon>Candidatus Magasanikiibacteriota</taxon>
    </lineage>
</organism>
<feature type="domain" description="Vitamin K epoxide reductase" evidence="11">
    <location>
        <begin position="15"/>
        <end position="147"/>
    </location>
</feature>
<comment type="similarity">
    <text evidence="2">Belongs to the VKOR family.</text>
</comment>
<evidence type="ECO:0000256" key="9">
    <source>
        <dbReference type="ARBA" id="ARBA00023284"/>
    </source>
</evidence>
<accession>A0A1F6P8W4</accession>
<feature type="transmembrane region" description="Helical" evidence="10">
    <location>
        <begin position="96"/>
        <end position="116"/>
    </location>
</feature>
<keyword evidence="6" id="KW-0560">Oxidoreductase</keyword>
<dbReference type="Gene3D" id="1.20.1440.130">
    <property type="entry name" value="VKOR domain"/>
    <property type="match status" value="1"/>
</dbReference>
<evidence type="ECO:0000256" key="8">
    <source>
        <dbReference type="ARBA" id="ARBA00023157"/>
    </source>
</evidence>
<dbReference type="InterPro" id="IPR012932">
    <property type="entry name" value="VKOR"/>
</dbReference>
<evidence type="ECO:0000256" key="4">
    <source>
        <dbReference type="ARBA" id="ARBA00022719"/>
    </source>
</evidence>
<protein>
    <recommendedName>
        <fullName evidence="11">Vitamin K epoxide reductase domain-containing protein</fullName>
    </recommendedName>
</protein>
<sequence length="167" mass="18559">MKNLEAFSKQLVAPSNLFLFAFLGLAAIGFADATYLTVKYFIGAPVTCAILKGCEQVTTSHYSLFFGQPVALAGSLYYLSVLLLTAIYLESKNRTFFLLANILTFFGFLVSARFVYLQIFVIKALCIYCMVSATTSTLLFSMSLFSLRKNKNTSLQEQEIESPKSEV</sequence>
<evidence type="ECO:0000259" key="11">
    <source>
        <dbReference type="SMART" id="SM00756"/>
    </source>
</evidence>
<proteinExistence type="inferred from homology"/>
<dbReference type="InterPro" id="IPR038354">
    <property type="entry name" value="VKOR_sf"/>
</dbReference>
<dbReference type="PANTHER" id="PTHR34573:SF1">
    <property type="entry name" value="VITAMIN K EPOXIDE REDUCTASE DOMAIN-CONTAINING PROTEIN"/>
    <property type="match status" value="1"/>
</dbReference>
<gene>
    <name evidence="12" type="ORF">A2563_02930</name>
</gene>
<keyword evidence="4" id="KW-0874">Quinone</keyword>
<evidence type="ECO:0000256" key="1">
    <source>
        <dbReference type="ARBA" id="ARBA00004141"/>
    </source>
</evidence>
<evidence type="ECO:0000256" key="2">
    <source>
        <dbReference type="ARBA" id="ARBA00006214"/>
    </source>
</evidence>
<dbReference type="AlphaFoldDB" id="A0A1F6P8W4"/>
<evidence type="ECO:0000256" key="6">
    <source>
        <dbReference type="ARBA" id="ARBA00023002"/>
    </source>
</evidence>
<keyword evidence="9" id="KW-0676">Redox-active center</keyword>
<evidence type="ECO:0000313" key="13">
    <source>
        <dbReference type="Proteomes" id="UP000176634"/>
    </source>
</evidence>
<name>A0A1F6P8W4_9BACT</name>
<dbReference type="SMART" id="SM00756">
    <property type="entry name" value="VKc"/>
    <property type="match status" value="1"/>
</dbReference>
<evidence type="ECO:0000256" key="3">
    <source>
        <dbReference type="ARBA" id="ARBA00022692"/>
    </source>
</evidence>
<dbReference type="EMBL" id="MFRA01000005">
    <property type="protein sequence ID" value="OGH92606.1"/>
    <property type="molecule type" value="Genomic_DNA"/>
</dbReference>
<dbReference type="GO" id="GO:0048038">
    <property type="term" value="F:quinone binding"/>
    <property type="evidence" value="ECO:0007669"/>
    <property type="project" value="UniProtKB-KW"/>
</dbReference>
<keyword evidence="5 10" id="KW-1133">Transmembrane helix</keyword>
<dbReference type="STRING" id="1798705.A2563_02930"/>
<evidence type="ECO:0000313" key="12">
    <source>
        <dbReference type="EMBL" id="OGH92606.1"/>
    </source>
</evidence>